<evidence type="ECO:0000256" key="2">
    <source>
        <dbReference type="ARBA" id="ARBA00008974"/>
    </source>
</evidence>
<comment type="similarity">
    <text evidence="2">Belongs to the purine-cytosine permease (2.A.39) family.</text>
</comment>
<reference evidence="11 12" key="1">
    <citation type="submission" date="2018-07" db="EMBL/GenBank/DDBJ databases">
        <title>Genome sequencing of oomycete isolates from Chile give support for New Zealand origin for Phytophthora kernoviae and make available the first Nothophytophthora sp. genome.</title>
        <authorList>
            <person name="Studholme D.J."/>
            <person name="Sanfuentes E."/>
            <person name="Panda P."/>
            <person name="Hill R."/>
            <person name="Sambles C."/>
            <person name="Grant M."/>
            <person name="Williams N.M."/>
            <person name="Mcdougal R.L."/>
        </authorList>
    </citation>
    <scope>NUCLEOTIDE SEQUENCE [LARGE SCALE GENOMIC DNA]</scope>
    <source>
        <strain evidence="10">Chile6</strain>
        <strain evidence="9">Chile7</strain>
    </source>
</reference>
<keyword evidence="6 7" id="KW-0472">Membrane</keyword>
<dbReference type="InterPro" id="IPR026030">
    <property type="entry name" value="Pur-cyt_permease_Fcy2/21/22"/>
</dbReference>
<evidence type="ECO:0000256" key="3">
    <source>
        <dbReference type="ARBA" id="ARBA00022448"/>
    </source>
</evidence>
<gene>
    <name evidence="9" type="ORF">BBJ29_009597</name>
    <name evidence="10" type="ORF">BBP00_00001967</name>
</gene>
<evidence type="ECO:0000256" key="7">
    <source>
        <dbReference type="SAM" id="Phobius"/>
    </source>
</evidence>
<proteinExistence type="inferred from homology"/>
<protein>
    <recommendedName>
        <fullName evidence="13">Amino acid transporter transmembrane domain-containing protein</fullName>
    </recommendedName>
</protein>
<organism evidence="10 11">
    <name type="scientific">Phytophthora kernoviae</name>
    <dbReference type="NCBI Taxonomy" id="325452"/>
    <lineage>
        <taxon>Eukaryota</taxon>
        <taxon>Sar</taxon>
        <taxon>Stramenopiles</taxon>
        <taxon>Oomycota</taxon>
        <taxon>Peronosporomycetes</taxon>
        <taxon>Peronosporales</taxon>
        <taxon>Peronosporaceae</taxon>
        <taxon>Phytophthora</taxon>
    </lineage>
</organism>
<dbReference type="Proteomes" id="UP000277300">
    <property type="component" value="Unassembled WGS sequence"/>
</dbReference>
<evidence type="ECO:0000256" key="5">
    <source>
        <dbReference type="ARBA" id="ARBA00022989"/>
    </source>
</evidence>
<feature type="chain" id="PRO_5036338542" description="Amino acid transporter transmembrane domain-containing protein" evidence="8">
    <location>
        <begin position="19"/>
        <end position="205"/>
    </location>
</feature>
<dbReference type="Proteomes" id="UP000284657">
    <property type="component" value="Unassembled WGS sequence"/>
</dbReference>
<dbReference type="GO" id="GO:0005886">
    <property type="term" value="C:plasma membrane"/>
    <property type="evidence" value="ECO:0007669"/>
    <property type="project" value="TreeGrafter"/>
</dbReference>
<keyword evidence="8" id="KW-0732">Signal</keyword>
<evidence type="ECO:0008006" key="13">
    <source>
        <dbReference type="Google" id="ProtNLM"/>
    </source>
</evidence>
<keyword evidence="5 7" id="KW-1133">Transmembrane helix</keyword>
<dbReference type="EMBL" id="MBDO02000030">
    <property type="protein sequence ID" value="RLN66922.1"/>
    <property type="molecule type" value="Genomic_DNA"/>
</dbReference>
<keyword evidence="3" id="KW-0813">Transport</keyword>
<evidence type="ECO:0000313" key="12">
    <source>
        <dbReference type="Proteomes" id="UP000284657"/>
    </source>
</evidence>
<name>A0A3F2RYS8_9STRA</name>
<dbReference type="Gene3D" id="1.10.4160.10">
    <property type="entry name" value="Hydantoin permease"/>
    <property type="match status" value="1"/>
</dbReference>
<comment type="caution">
    <text evidence="10">The sequence shown here is derived from an EMBL/GenBank/DDBJ whole genome shotgun (WGS) entry which is preliminary data.</text>
</comment>
<sequence length="205" mass="22236">MIGILLVCYFSTFGPISGLRQTALSRFWYVHIPMSAGASEGGSAPSFGATVFGFAIGWTSYAAEYTVYHSVNQSKTKVFFSVYLGLIPPLLFTQFLGIAIMTATDDENGKYAADHNEAGSGGLIVAVIVGPLGGFGQFCLVLLALPIITNYCPNIYSFAITMQHFYFRKGYSGYSSADYDNHEKLPRGIVVVFSFCVVSSVLFQT</sequence>
<dbReference type="InterPro" id="IPR001248">
    <property type="entry name" value="Pur-cyt_permease"/>
</dbReference>
<evidence type="ECO:0000256" key="1">
    <source>
        <dbReference type="ARBA" id="ARBA00004141"/>
    </source>
</evidence>
<evidence type="ECO:0000313" key="9">
    <source>
        <dbReference type="EMBL" id="RLN48042.1"/>
    </source>
</evidence>
<evidence type="ECO:0000256" key="4">
    <source>
        <dbReference type="ARBA" id="ARBA00022692"/>
    </source>
</evidence>
<evidence type="ECO:0000313" key="11">
    <source>
        <dbReference type="Proteomes" id="UP000277300"/>
    </source>
</evidence>
<dbReference type="GO" id="GO:0022857">
    <property type="term" value="F:transmembrane transporter activity"/>
    <property type="evidence" value="ECO:0007669"/>
    <property type="project" value="InterPro"/>
</dbReference>
<evidence type="ECO:0000313" key="10">
    <source>
        <dbReference type="EMBL" id="RLN66922.1"/>
    </source>
</evidence>
<feature type="transmembrane region" description="Helical" evidence="7">
    <location>
        <begin position="82"/>
        <end position="103"/>
    </location>
</feature>
<evidence type="ECO:0000256" key="8">
    <source>
        <dbReference type="SAM" id="SignalP"/>
    </source>
</evidence>
<feature type="transmembrane region" description="Helical" evidence="7">
    <location>
        <begin position="42"/>
        <end position="61"/>
    </location>
</feature>
<dbReference type="PANTHER" id="PTHR31806">
    <property type="entry name" value="PURINE-CYTOSINE PERMEASE FCY2-RELATED"/>
    <property type="match status" value="1"/>
</dbReference>
<comment type="subcellular location">
    <subcellularLocation>
        <location evidence="1">Membrane</location>
        <topology evidence="1">Multi-pass membrane protein</topology>
    </subcellularLocation>
</comment>
<feature type="signal peptide" evidence="8">
    <location>
        <begin position="1"/>
        <end position="18"/>
    </location>
</feature>
<feature type="transmembrane region" description="Helical" evidence="7">
    <location>
        <begin position="123"/>
        <end position="148"/>
    </location>
</feature>
<dbReference type="Pfam" id="PF02133">
    <property type="entry name" value="Transp_cyt_pur"/>
    <property type="match status" value="1"/>
</dbReference>
<dbReference type="EMBL" id="MBAD02002365">
    <property type="protein sequence ID" value="RLN48042.1"/>
    <property type="molecule type" value="Genomic_DNA"/>
</dbReference>
<dbReference type="OrthoDB" id="2116389at2759"/>
<keyword evidence="4 7" id="KW-0812">Transmembrane</keyword>
<evidence type="ECO:0000256" key="6">
    <source>
        <dbReference type="ARBA" id="ARBA00023136"/>
    </source>
</evidence>
<dbReference type="AlphaFoldDB" id="A0A3F2RYS8"/>
<accession>A0A3F2RYS8</accession>
<dbReference type="PANTHER" id="PTHR31806:SF1">
    <property type="entry name" value="PURINE-CYTOSINE PERMEASE FCY2-RELATED"/>
    <property type="match status" value="1"/>
</dbReference>